<dbReference type="Proteomes" id="UP000031668">
    <property type="component" value="Unassembled WGS sequence"/>
</dbReference>
<evidence type="ECO:0000256" key="1">
    <source>
        <dbReference type="SAM" id="MobiDB-lite"/>
    </source>
</evidence>
<evidence type="ECO:0008006" key="4">
    <source>
        <dbReference type="Google" id="ProtNLM"/>
    </source>
</evidence>
<comment type="caution">
    <text evidence="2">The sequence shown here is derived from an EMBL/GenBank/DDBJ whole genome shotgun (WGS) entry which is preliminary data.</text>
</comment>
<protein>
    <recommendedName>
        <fullName evidence="4">Transcription initiation factor TFIID subunit 4</fullName>
    </recommendedName>
</protein>
<proteinExistence type="predicted"/>
<evidence type="ECO:0000313" key="3">
    <source>
        <dbReference type="Proteomes" id="UP000031668"/>
    </source>
</evidence>
<name>A0A0C2MRI4_THEKT</name>
<organism evidence="2 3">
    <name type="scientific">Thelohanellus kitauei</name>
    <name type="common">Myxosporean</name>
    <dbReference type="NCBI Taxonomy" id="669202"/>
    <lineage>
        <taxon>Eukaryota</taxon>
        <taxon>Metazoa</taxon>
        <taxon>Cnidaria</taxon>
        <taxon>Myxozoa</taxon>
        <taxon>Myxosporea</taxon>
        <taxon>Bivalvulida</taxon>
        <taxon>Platysporina</taxon>
        <taxon>Myxobolidae</taxon>
        <taxon>Thelohanellus</taxon>
    </lineage>
</organism>
<keyword evidence="3" id="KW-1185">Reference proteome</keyword>
<accession>A0A0C2MRI4</accession>
<feature type="compositionally biased region" description="Polar residues" evidence="1">
    <location>
        <begin position="344"/>
        <end position="354"/>
    </location>
</feature>
<sequence>MVVQKPINFHNSQHGGSQCALPPIIQDLIKNVLGFVTISNGSTAEATFLLMEYINNRIPPNTLISTFEVNQIYAFTNAQKKLLYEYGAYMNTPKTQYIAVPGLQNVHQSAITKNTQTNVPNVILGSQKVSSDISFQSNFGLSQPDHQALILNNNVTRSAPSNLKKKSTQLQESGTAQIKLIDLEYPLDRNLLPKKTISEESHDSDEENFFEICGTNIKDEEKLFNIIELNNQMIPCQRKIQFDHSRILSMLVEHCQTNKLNLTQESAESIVMTLSMALEVKLRNILQRATTMVHHKLRNFDVKGQKYPGDNIEQKVVFIENVLTARDATKLPYSRTNIKKGQKKPNQSESQSQTNDVLMAALKGGVKIENVIFIKSTSPVKWSNLTAELFLKYTAQRQRKIFKRDLVQILEKEHIFKKYLKFCN</sequence>
<dbReference type="EMBL" id="JWZT01003411">
    <property type="protein sequence ID" value="KII66895.1"/>
    <property type="molecule type" value="Genomic_DNA"/>
</dbReference>
<evidence type="ECO:0000313" key="2">
    <source>
        <dbReference type="EMBL" id="KII66895.1"/>
    </source>
</evidence>
<reference evidence="2 3" key="1">
    <citation type="journal article" date="2014" name="Genome Biol. Evol.">
        <title>The genome of the myxosporean Thelohanellus kitauei shows adaptations to nutrient acquisition within its fish host.</title>
        <authorList>
            <person name="Yang Y."/>
            <person name="Xiong J."/>
            <person name="Zhou Z."/>
            <person name="Huo F."/>
            <person name="Miao W."/>
            <person name="Ran C."/>
            <person name="Liu Y."/>
            <person name="Zhang J."/>
            <person name="Feng J."/>
            <person name="Wang M."/>
            <person name="Wang M."/>
            <person name="Wang L."/>
            <person name="Yao B."/>
        </authorList>
    </citation>
    <scope>NUCLEOTIDE SEQUENCE [LARGE SCALE GENOMIC DNA]</scope>
    <source>
        <strain evidence="2">Wuqing</strain>
    </source>
</reference>
<gene>
    <name evidence="2" type="ORF">RF11_00823</name>
</gene>
<feature type="region of interest" description="Disordered" evidence="1">
    <location>
        <begin position="334"/>
        <end position="354"/>
    </location>
</feature>
<dbReference type="AlphaFoldDB" id="A0A0C2MRI4"/>